<reference evidence="2 3" key="1">
    <citation type="submission" date="2018-01" db="EMBL/GenBank/DDBJ databases">
        <title>Genome characterization of the sugarcane-associated fungus Trichoderma ghanense CCMA-1212 and their application in lignocelulose bioconversion.</title>
        <authorList>
            <person name="Steindorff A.S."/>
            <person name="Mendes T.D."/>
            <person name="Vilela E.S.D."/>
            <person name="Rodrigues D.S."/>
            <person name="Formighieri E.F."/>
            <person name="Melo I.S."/>
            <person name="Favaro L.C.L."/>
        </authorList>
    </citation>
    <scope>NUCLEOTIDE SEQUENCE [LARGE SCALE GENOMIC DNA]</scope>
    <source>
        <strain evidence="2 3">CCMA-1212</strain>
    </source>
</reference>
<gene>
    <name evidence="2" type="ORF">CCMA1212_005383</name>
</gene>
<evidence type="ECO:0000313" key="2">
    <source>
        <dbReference type="EMBL" id="TFB02744.1"/>
    </source>
</evidence>
<evidence type="ECO:0000256" key="1">
    <source>
        <dbReference type="SAM" id="MobiDB-lite"/>
    </source>
</evidence>
<dbReference type="Gene3D" id="3.60.20.30">
    <property type="entry name" value="(Glycosyl)asparaginase"/>
    <property type="match status" value="1"/>
</dbReference>
<dbReference type="Proteomes" id="UP001642720">
    <property type="component" value="Unassembled WGS sequence"/>
</dbReference>
<dbReference type="Pfam" id="PF01112">
    <property type="entry name" value="Asparaginase_2"/>
    <property type="match status" value="2"/>
</dbReference>
<dbReference type="PANTHER" id="PTHR10188:SF43">
    <property type="entry name" value="ASPARAGINASE (EUROFUNG)"/>
    <property type="match status" value="1"/>
</dbReference>
<accession>A0ABY2H4Z9</accession>
<comment type="caution">
    <text evidence="2">The sequence shown here is derived from an EMBL/GenBank/DDBJ whole genome shotgun (WGS) entry which is preliminary data.</text>
</comment>
<dbReference type="GeneID" id="300577095"/>
<name>A0ABY2H4Z9_9HYPO</name>
<dbReference type="InterPro" id="IPR000246">
    <property type="entry name" value="Peptidase_T2"/>
</dbReference>
<sequence length="480" mass="51426">MEYRKQKQSVAEAGVRIQPRLIIHGGAGNIQRSNFPAEKYAAYRDALLSIVTKTQTFMNSPSPSSSPPYNEKQQQQQQQTHRSALEIATHAVLLLEDNPLFNSARGAVFTRDGINELEASVMVSRGLKKRGVGVMGLRRVRNPILLAKEMLERGEEDLAPAGSVPSSSSSSLNAPTSLLDDGDDDDDVKGNVEGNGNLDVPSAQGHTQLHGPTAEQLAAKYGLPLVDPSYFFTQQRWDEHIRALEREKSGTSSATWHADEYLPQGTCGAVALDAEGVICAATSTGGMTNKLTGRIGDTPVVGAGFWAEEWEEEAEADVLGAEPGISFVGPLKGLLADCFPTPWMYSPSFSPLKSATSITRSVGFSGTGNGDSFLRVNAVRTVAAIARYKPCPGRRALAQVAGPGGQLQQSAGDRWGRTGEGEGGIIGLECVLERDEDGRVVGVRSEVLMGYNCGGMYRAWIDDEGRPVMSIWSNGSADEL</sequence>
<protein>
    <submittedName>
        <fullName evidence="2">Isoaspartyl peptidase/L-asparaginase</fullName>
    </submittedName>
</protein>
<dbReference type="RefSeq" id="XP_073558945.1">
    <property type="nucleotide sequence ID" value="XM_073702645.1"/>
</dbReference>
<evidence type="ECO:0000313" key="3">
    <source>
        <dbReference type="Proteomes" id="UP001642720"/>
    </source>
</evidence>
<dbReference type="InterPro" id="IPR029055">
    <property type="entry name" value="Ntn_hydrolases_N"/>
</dbReference>
<dbReference type="PANTHER" id="PTHR10188">
    <property type="entry name" value="L-ASPARAGINASE"/>
    <property type="match status" value="1"/>
</dbReference>
<dbReference type="SUPFAM" id="SSF56235">
    <property type="entry name" value="N-terminal nucleophile aminohydrolases (Ntn hydrolases)"/>
    <property type="match status" value="1"/>
</dbReference>
<feature type="region of interest" description="Disordered" evidence="1">
    <location>
        <begin position="57"/>
        <end position="82"/>
    </location>
</feature>
<keyword evidence="3" id="KW-1185">Reference proteome</keyword>
<dbReference type="CDD" id="cd04701">
    <property type="entry name" value="Asparaginase_2"/>
    <property type="match status" value="1"/>
</dbReference>
<feature type="region of interest" description="Disordered" evidence="1">
    <location>
        <begin position="157"/>
        <end position="213"/>
    </location>
</feature>
<proteinExistence type="predicted"/>
<organism evidence="2 3">
    <name type="scientific">Trichoderma ghanense</name>
    <dbReference type="NCBI Taxonomy" id="65468"/>
    <lineage>
        <taxon>Eukaryota</taxon>
        <taxon>Fungi</taxon>
        <taxon>Dikarya</taxon>
        <taxon>Ascomycota</taxon>
        <taxon>Pezizomycotina</taxon>
        <taxon>Sordariomycetes</taxon>
        <taxon>Hypocreomycetidae</taxon>
        <taxon>Hypocreales</taxon>
        <taxon>Hypocreaceae</taxon>
        <taxon>Trichoderma</taxon>
    </lineage>
</organism>
<dbReference type="EMBL" id="PPTA01000006">
    <property type="protein sequence ID" value="TFB02744.1"/>
    <property type="molecule type" value="Genomic_DNA"/>
</dbReference>
<feature type="compositionally biased region" description="Low complexity" evidence="1">
    <location>
        <begin position="159"/>
        <end position="179"/>
    </location>
</feature>